<dbReference type="GO" id="GO:0016758">
    <property type="term" value="F:hexosyltransferase activity"/>
    <property type="evidence" value="ECO:0007669"/>
    <property type="project" value="UniProtKB-ARBA"/>
</dbReference>
<evidence type="ECO:0000313" key="3">
    <source>
        <dbReference type="Proteomes" id="UP000249375"/>
    </source>
</evidence>
<reference evidence="2 3" key="1">
    <citation type="submission" date="2018-11" db="EMBL/GenBank/DDBJ databases">
        <authorList>
            <person name="Na S.W."/>
            <person name="Baik M."/>
        </authorList>
    </citation>
    <scope>NUCLEOTIDE SEQUENCE [LARGE SCALE GENOMIC DNA]</scope>
    <source>
        <strain evidence="2 3">E39</strain>
    </source>
</reference>
<dbReference type="SUPFAM" id="SSF53448">
    <property type="entry name" value="Nucleotide-diphospho-sugar transferases"/>
    <property type="match status" value="1"/>
</dbReference>
<dbReference type="InterPro" id="IPR029044">
    <property type="entry name" value="Nucleotide-diphossugar_trans"/>
</dbReference>
<accession>A0A5P8EA19</accession>
<keyword evidence="3" id="KW-1185">Reference proteome</keyword>
<dbReference type="Proteomes" id="UP000249375">
    <property type="component" value="Chromosome"/>
</dbReference>
<dbReference type="PANTHER" id="PTHR22916">
    <property type="entry name" value="GLYCOSYLTRANSFERASE"/>
    <property type="match status" value="1"/>
</dbReference>
<dbReference type="OrthoDB" id="199095at2"/>
<gene>
    <name evidence="2" type="ORF">C7Y71_010560</name>
</gene>
<dbReference type="PANTHER" id="PTHR22916:SF3">
    <property type="entry name" value="UDP-GLCNAC:BETAGAL BETA-1,3-N-ACETYLGLUCOSAMINYLTRANSFERASE-LIKE PROTEIN 1"/>
    <property type="match status" value="1"/>
</dbReference>
<dbReference type="RefSeq" id="WP_111897705.1">
    <property type="nucleotide sequence ID" value="NZ_CP033459.1"/>
</dbReference>
<dbReference type="AlphaFoldDB" id="A0A5P8EA19"/>
<proteinExistence type="predicted"/>
<keyword evidence="2" id="KW-0808">Transferase</keyword>
<organism evidence="2 3">
    <name type="scientific">Pseudoprevotella muciniphila</name>
    <dbReference type="NCBI Taxonomy" id="2133944"/>
    <lineage>
        <taxon>Bacteria</taxon>
        <taxon>Pseudomonadati</taxon>
        <taxon>Bacteroidota</taxon>
        <taxon>Bacteroidia</taxon>
        <taxon>Bacteroidales</taxon>
        <taxon>Prevotellaceae</taxon>
        <taxon>Pseudoprevotella</taxon>
    </lineage>
</organism>
<dbReference type="EMBL" id="CP033459">
    <property type="protein sequence ID" value="QFQ13793.1"/>
    <property type="molecule type" value="Genomic_DNA"/>
</dbReference>
<name>A0A5P8EA19_9BACT</name>
<protein>
    <submittedName>
        <fullName evidence="2">Glycosyltransferase</fullName>
    </submittedName>
</protein>
<evidence type="ECO:0000259" key="1">
    <source>
        <dbReference type="Pfam" id="PF00535"/>
    </source>
</evidence>
<dbReference type="Pfam" id="PF00535">
    <property type="entry name" value="Glycos_transf_2"/>
    <property type="match status" value="1"/>
</dbReference>
<dbReference type="InterPro" id="IPR001173">
    <property type="entry name" value="Glyco_trans_2-like"/>
</dbReference>
<evidence type="ECO:0000313" key="2">
    <source>
        <dbReference type="EMBL" id="QFQ13793.1"/>
    </source>
</evidence>
<dbReference type="Gene3D" id="3.90.550.10">
    <property type="entry name" value="Spore Coat Polysaccharide Biosynthesis Protein SpsA, Chain A"/>
    <property type="match status" value="1"/>
</dbReference>
<sequence>MDNEILVSIHCLTYNHAPYIRECLDGFVMQKTNFRYEIVIHDDASTDGTADIIREYEKKYPDLFNAIYETENQYSKYNGDFYQIQNILQKAIKGKYVAYCEGDDYWIDPYKLQKQVDILESDPECSLVYTSYRRYIQDEDRFMDDVIVEKEGYLYEKMFSHYEEDKINVLTLTVCIRKDILEKLPPIPQDAFSGDIYLWMTASIMGTFRIVKDITSVYRILRESGCHFTEKSQIYKMFKDTGKLKIAMLEFHPINNIVIINSVKFRYLNHLIHYSLLTNNYEAYKDFYNEKKYFGKFKHRIKLFFYYFFREKHLFKCISWLYRVYNH</sequence>
<dbReference type="KEGG" id="alq:C7Y71_010560"/>
<feature type="domain" description="Glycosyltransferase 2-like" evidence="1">
    <location>
        <begin position="9"/>
        <end position="178"/>
    </location>
</feature>